<evidence type="ECO:0000313" key="2">
    <source>
        <dbReference type="EMBL" id="GBM90486.1"/>
    </source>
</evidence>
<feature type="compositionally biased region" description="Basic and acidic residues" evidence="1">
    <location>
        <begin position="81"/>
        <end position="91"/>
    </location>
</feature>
<name>A0A4Y2JMY4_ARAVE</name>
<evidence type="ECO:0000256" key="1">
    <source>
        <dbReference type="SAM" id="MobiDB-lite"/>
    </source>
</evidence>
<sequence length="91" mass="10339">MNTTLFFSLGPQPTTFEGGSIVIHSPVSQRQNNKIRENRKVISLSFRRHFESRILESELPLLQSMVLKPTTLKAGASSNYGRHDQPETKQQ</sequence>
<dbReference type="EMBL" id="BGPR01110898">
    <property type="protein sequence ID" value="GBM90486.1"/>
    <property type="molecule type" value="Genomic_DNA"/>
</dbReference>
<dbReference type="AlphaFoldDB" id="A0A4Y2JMY4"/>
<feature type="region of interest" description="Disordered" evidence="1">
    <location>
        <begin position="72"/>
        <end position="91"/>
    </location>
</feature>
<gene>
    <name evidence="2" type="ORF">AVEN_219407_1</name>
</gene>
<organism evidence="2 3">
    <name type="scientific">Araneus ventricosus</name>
    <name type="common">Orbweaver spider</name>
    <name type="synonym">Epeira ventricosa</name>
    <dbReference type="NCBI Taxonomy" id="182803"/>
    <lineage>
        <taxon>Eukaryota</taxon>
        <taxon>Metazoa</taxon>
        <taxon>Ecdysozoa</taxon>
        <taxon>Arthropoda</taxon>
        <taxon>Chelicerata</taxon>
        <taxon>Arachnida</taxon>
        <taxon>Araneae</taxon>
        <taxon>Araneomorphae</taxon>
        <taxon>Entelegynae</taxon>
        <taxon>Araneoidea</taxon>
        <taxon>Araneidae</taxon>
        <taxon>Araneus</taxon>
    </lineage>
</organism>
<protein>
    <submittedName>
        <fullName evidence="2">Uncharacterized protein</fullName>
    </submittedName>
</protein>
<keyword evidence="3" id="KW-1185">Reference proteome</keyword>
<proteinExistence type="predicted"/>
<dbReference type="Proteomes" id="UP000499080">
    <property type="component" value="Unassembled WGS sequence"/>
</dbReference>
<reference evidence="2 3" key="1">
    <citation type="journal article" date="2019" name="Sci. Rep.">
        <title>Orb-weaving spider Araneus ventricosus genome elucidates the spidroin gene catalogue.</title>
        <authorList>
            <person name="Kono N."/>
            <person name="Nakamura H."/>
            <person name="Ohtoshi R."/>
            <person name="Moran D.A.P."/>
            <person name="Shinohara A."/>
            <person name="Yoshida Y."/>
            <person name="Fujiwara M."/>
            <person name="Mori M."/>
            <person name="Tomita M."/>
            <person name="Arakawa K."/>
        </authorList>
    </citation>
    <scope>NUCLEOTIDE SEQUENCE [LARGE SCALE GENOMIC DNA]</scope>
</reference>
<evidence type="ECO:0000313" key="3">
    <source>
        <dbReference type="Proteomes" id="UP000499080"/>
    </source>
</evidence>
<accession>A0A4Y2JMY4</accession>
<comment type="caution">
    <text evidence="2">The sequence shown here is derived from an EMBL/GenBank/DDBJ whole genome shotgun (WGS) entry which is preliminary data.</text>
</comment>